<feature type="compositionally biased region" description="Polar residues" evidence="2">
    <location>
        <begin position="202"/>
        <end position="214"/>
    </location>
</feature>
<proteinExistence type="predicted"/>
<sequence>MDPPHPNPTPSTAPAFVSPASLLWAHQLRREHNILVSRLDALEEALASYSAEVVASGEELRAELDRNVKEVESAIGGVKGEFEAVKAEVDGIKGEVAGIKEWKEVVDEREREEKKRREMDEEERKRAMGRSEARSGEVEKGFQEVWKDILPVAIPCSNPDLSDNDHFHSSSLPPIPQLHLQSEQLQQRRIPSTISGTPTITHLPSSAITRSSLPPKTPHDYSTILVPDSTAPAPAPPSSHPDHQADGAPALPTSPPQPLFSPITQPASGLGCVYPGVQNLRQGPSESLESYLSRGEMVLSGVPRREENRVVWALWQGVGDEKVKKGLGVELERAGWRWKVAKGFVDGLGGGLEEVGGKREKDTCSVRREKNVDGYGNGAVERRKKKAKKRRMIQLFGRLMTKGRGGLLCRTG</sequence>
<protein>
    <submittedName>
        <fullName evidence="3">Uncharacterized protein</fullName>
    </submittedName>
</protein>
<dbReference type="OrthoDB" id="3647228at2759"/>
<evidence type="ECO:0000313" key="3">
    <source>
        <dbReference type="EMBL" id="OAX77746.1"/>
    </source>
</evidence>
<reference evidence="3 4" key="1">
    <citation type="submission" date="2015-07" db="EMBL/GenBank/DDBJ databases">
        <title>Emmonsia species relationships and genome sequence.</title>
        <authorList>
            <person name="Cuomo C.A."/>
            <person name="Schwartz I.S."/>
            <person name="Kenyon C."/>
            <person name="de Hoog G.S."/>
            <person name="Govender N.P."/>
            <person name="Botha A."/>
            <person name="Moreno L."/>
            <person name="de Vries M."/>
            <person name="Munoz J.F."/>
            <person name="Stielow J.B."/>
        </authorList>
    </citation>
    <scope>NUCLEOTIDE SEQUENCE [LARGE SCALE GENOMIC DNA]</scope>
    <source>
        <strain evidence="3 4">CBS 136260</strain>
    </source>
</reference>
<name>A0A1B7NM37_9EURO</name>
<accession>A0A1B7NM37</accession>
<evidence type="ECO:0000256" key="2">
    <source>
        <dbReference type="SAM" id="MobiDB-lite"/>
    </source>
</evidence>
<feature type="region of interest" description="Disordered" evidence="2">
    <location>
        <begin position="194"/>
        <end position="257"/>
    </location>
</feature>
<evidence type="ECO:0000256" key="1">
    <source>
        <dbReference type="SAM" id="Coils"/>
    </source>
</evidence>
<keyword evidence="1" id="KW-0175">Coiled coil</keyword>
<gene>
    <name evidence="3" type="ORF">ACJ72_07951</name>
</gene>
<feature type="coiled-coil region" evidence="1">
    <location>
        <begin position="25"/>
        <end position="59"/>
    </location>
</feature>
<organism evidence="3 4">
    <name type="scientific">Emergomyces africanus</name>
    <dbReference type="NCBI Taxonomy" id="1955775"/>
    <lineage>
        <taxon>Eukaryota</taxon>
        <taxon>Fungi</taxon>
        <taxon>Dikarya</taxon>
        <taxon>Ascomycota</taxon>
        <taxon>Pezizomycotina</taxon>
        <taxon>Eurotiomycetes</taxon>
        <taxon>Eurotiomycetidae</taxon>
        <taxon>Onygenales</taxon>
        <taxon>Ajellomycetaceae</taxon>
        <taxon>Emergomyces</taxon>
    </lineage>
</organism>
<comment type="caution">
    <text evidence="3">The sequence shown here is derived from an EMBL/GenBank/DDBJ whole genome shotgun (WGS) entry which is preliminary data.</text>
</comment>
<evidence type="ECO:0000313" key="4">
    <source>
        <dbReference type="Proteomes" id="UP000091918"/>
    </source>
</evidence>
<feature type="region of interest" description="Disordered" evidence="2">
    <location>
        <begin position="109"/>
        <end position="138"/>
    </location>
</feature>
<dbReference type="AlphaFoldDB" id="A0A1B7NM37"/>
<dbReference type="Proteomes" id="UP000091918">
    <property type="component" value="Unassembled WGS sequence"/>
</dbReference>
<dbReference type="EMBL" id="LGUA01002107">
    <property type="protein sequence ID" value="OAX77746.1"/>
    <property type="molecule type" value="Genomic_DNA"/>
</dbReference>
<keyword evidence="4" id="KW-1185">Reference proteome</keyword>